<dbReference type="Pfam" id="PF17652">
    <property type="entry name" value="Glyco_hydro81C"/>
    <property type="match status" value="1"/>
</dbReference>
<evidence type="ECO:0000313" key="12">
    <source>
        <dbReference type="EMBL" id="GMM37207.1"/>
    </source>
</evidence>
<dbReference type="AlphaFoldDB" id="A0AAV5QS27"/>
<keyword evidence="7" id="KW-0961">Cell wall biogenesis/degradation</keyword>
<comment type="catalytic activity">
    <reaction evidence="1">
        <text>Hydrolysis of (1-&gt;3)-beta-D-glucosidic linkages in (1-&gt;3)-beta-D-glucans.</text>
        <dbReference type="EC" id="3.2.1.39"/>
    </reaction>
</comment>
<dbReference type="Pfam" id="PF03639">
    <property type="entry name" value="Glyco_hydro_81"/>
    <property type="match status" value="1"/>
</dbReference>
<feature type="compositionally biased region" description="Low complexity" evidence="9">
    <location>
        <begin position="42"/>
        <end position="52"/>
    </location>
</feature>
<dbReference type="Gene3D" id="2.70.98.30">
    <property type="entry name" value="Golgi alpha-mannosidase II, domain 4"/>
    <property type="match status" value="1"/>
</dbReference>
<dbReference type="GeneID" id="90075182"/>
<feature type="region of interest" description="Disordered" evidence="9">
    <location>
        <begin position="37"/>
        <end position="58"/>
    </location>
</feature>
<evidence type="ECO:0000259" key="11">
    <source>
        <dbReference type="Pfam" id="PF17652"/>
    </source>
</evidence>
<dbReference type="PANTHER" id="PTHR31983:SF0">
    <property type="entry name" value="GLUCAN ENDO-1,3-BETA-D-GLUCOSIDASE 2"/>
    <property type="match status" value="1"/>
</dbReference>
<evidence type="ECO:0000256" key="2">
    <source>
        <dbReference type="ARBA" id="ARBA00010730"/>
    </source>
</evidence>
<evidence type="ECO:0000256" key="5">
    <source>
        <dbReference type="ARBA" id="ARBA00023277"/>
    </source>
</evidence>
<dbReference type="InterPro" id="IPR040451">
    <property type="entry name" value="GH81_N"/>
</dbReference>
<comment type="caution">
    <text evidence="12">The sequence shown here is derived from an EMBL/GenBank/DDBJ whole genome shotgun (WGS) entry which is preliminary data.</text>
</comment>
<dbReference type="GO" id="GO:0071555">
    <property type="term" value="P:cell wall organization"/>
    <property type="evidence" value="ECO:0007669"/>
    <property type="project" value="UniProtKB-KW"/>
</dbReference>
<dbReference type="InterPro" id="IPR005200">
    <property type="entry name" value="Endo-beta-glucanase"/>
</dbReference>
<keyword evidence="5" id="KW-0119">Carbohydrate metabolism</keyword>
<proteinExistence type="inferred from homology"/>
<evidence type="ECO:0000256" key="3">
    <source>
        <dbReference type="ARBA" id="ARBA00012780"/>
    </source>
</evidence>
<keyword evidence="13" id="KW-1185">Reference proteome</keyword>
<dbReference type="InterPro" id="IPR040720">
    <property type="entry name" value="GH81_C"/>
</dbReference>
<evidence type="ECO:0000259" key="10">
    <source>
        <dbReference type="Pfam" id="PF03639"/>
    </source>
</evidence>
<evidence type="ECO:0000256" key="6">
    <source>
        <dbReference type="ARBA" id="ARBA00023295"/>
    </source>
</evidence>
<sequence>MAYDRPEMPLPGAKKHHHLFGNLVSKFEQLKVDHLQPTYDQNNNNNNNNNNNSDYDDSIFSTPVATDNPIDYFGSTSHPLPIDHVVSQAAQSKPIETNKFYGNLMLEDQTCTIWTNPYSLSYSRNDQFGLAVYHTTDAQKVYGPGDPVEYYLNPIGIKSIVLSAKEFESKDDVKLTMDNLQQFSADLNFSYRGNPNESFTSPVVQGMGFITAIYENLTLDLNSVVGFKEFERVGLSNEFNSLTKYRITLFNDVVWSLYLSGAEANNNPIQKIDNNHITSADKFSKVTVQICCGFSDYYDKVAGTYVTSIDLRAKQNSATSANYCFQFNSTGSSLVNQPIMWAFPHHIDSFATTMENCSTDLILDSTICGKMKAYINDKFEFVENDLPSYINFEAWSSLPTFNAADVSNGQYYNSNALNKIAAALEVEVNDDVEGFSNLDSMYFSGKQLDKYAYILYVSHYILKDANKTQIIMTKLQKAFDRFIQNRQISPLVYDTKFKTLISQAGLHGDPNLDFGNSYCNDHHFHYGYHVHAAAILGQIDRELGGNWLVNNEKYINFLIRDFANPTDTDEFFAVNRSFDWFAGHSWAKGLFASADGKDQESSSEDYNAYYGLKLWGQVANNPTLTFRSTLQLAILKRVCDNYILMKDSNRNQPRNFIGNKVPGILFENKCHHATYFGANLEYIQGIHMIPLTAASSYFRSQEFVRQEWDQLLANHVEKVNDGWKGILMLNTVLMDPKMAWSFFSQQNFNRGWLDGGMSLTYSLALIAGMGGAV</sequence>
<keyword evidence="4" id="KW-0378">Hydrolase</keyword>
<dbReference type="Gene3D" id="1.10.287.1170">
    <property type="entry name" value="glycoside hydrolase family 81 endo-[beta] glucanase"/>
    <property type="match status" value="1"/>
</dbReference>
<dbReference type="GO" id="GO:0000272">
    <property type="term" value="P:polysaccharide catabolic process"/>
    <property type="evidence" value="ECO:0007669"/>
    <property type="project" value="UniProtKB-KW"/>
</dbReference>
<evidence type="ECO:0000256" key="9">
    <source>
        <dbReference type="SAM" id="MobiDB-lite"/>
    </source>
</evidence>
<evidence type="ECO:0000313" key="13">
    <source>
        <dbReference type="Proteomes" id="UP001360560"/>
    </source>
</evidence>
<keyword evidence="8" id="KW-0624">Polysaccharide degradation</keyword>
<dbReference type="Proteomes" id="UP001360560">
    <property type="component" value="Unassembled WGS sequence"/>
</dbReference>
<feature type="domain" description="Glycosyl hydrolase family 81 C-terminal" evidence="11">
    <location>
        <begin position="412"/>
        <end position="763"/>
    </location>
</feature>
<evidence type="ECO:0000256" key="7">
    <source>
        <dbReference type="ARBA" id="ARBA00023316"/>
    </source>
</evidence>
<comment type="similarity">
    <text evidence="2">Belongs to the glycosyl hydrolase 81 family.</text>
</comment>
<organism evidence="12 13">
    <name type="scientific">Saccharomycopsis crataegensis</name>
    <dbReference type="NCBI Taxonomy" id="43959"/>
    <lineage>
        <taxon>Eukaryota</taxon>
        <taxon>Fungi</taxon>
        <taxon>Dikarya</taxon>
        <taxon>Ascomycota</taxon>
        <taxon>Saccharomycotina</taxon>
        <taxon>Saccharomycetes</taxon>
        <taxon>Saccharomycopsidaceae</taxon>
        <taxon>Saccharomycopsis</taxon>
    </lineage>
</organism>
<gene>
    <name evidence="12" type="ORF">DASC09_045320</name>
</gene>
<dbReference type="EMBL" id="BTFZ01000011">
    <property type="protein sequence ID" value="GMM37207.1"/>
    <property type="molecule type" value="Genomic_DNA"/>
</dbReference>
<evidence type="ECO:0000256" key="1">
    <source>
        <dbReference type="ARBA" id="ARBA00000382"/>
    </source>
</evidence>
<dbReference type="RefSeq" id="XP_064854203.1">
    <property type="nucleotide sequence ID" value="XM_064998131.1"/>
</dbReference>
<name>A0AAV5QS27_9ASCO</name>
<dbReference type="EC" id="3.2.1.39" evidence="3"/>
<dbReference type="GO" id="GO:0052861">
    <property type="term" value="F:endo-1,3(4)-beta-glucanase activity"/>
    <property type="evidence" value="ECO:0007669"/>
    <property type="project" value="InterPro"/>
</dbReference>
<reference evidence="12 13" key="1">
    <citation type="journal article" date="2023" name="Elife">
        <title>Identification of key yeast species and microbe-microbe interactions impacting larval growth of Drosophila in the wild.</title>
        <authorList>
            <person name="Mure A."/>
            <person name="Sugiura Y."/>
            <person name="Maeda R."/>
            <person name="Honda K."/>
            <person name="Sakurai N."/>
            <person name="Takahashi Y."/>
            <person name="Watada M."/>
            <person name="Katoh T."/>
            <person name="Gotoh A."/>
            <person name="Gotoh Y."/>
            <person name="Taniguchi I."/>
            <person name="Nakamura K."/>
            <person name="Hayashi T."/>
            <person name="Katayama T."/>
            <person name="Uemura T."/>
            <person name="Hattori Y."/>
        </authorList>
    </citation>
    <scope>NUCLEOTIDE SEQUENCE [LARGE SCALE GENOMIC DNA]</scope>
    <source>
        <strain evidence="12 13">SC-9</strain>
    </source>
</reference>
<accession>A0AAV5QS27</accession>
<dbReference type="GO" id="GO:0009986">
    <property type="term" value="C:cell surface"/>
    <property type="evidence" value="ECO:0007669"/>
    <property type="project" value="TreeGrafter"/>
</dbReference>
<dbReference type="PANTHER" id="PTHR31983">
    <property type="entry name" value="ENDO-1,3(4)-BETA-GLUCANASE 1"/>
    <property type="match status" value="1"/>
</dbReference>
<dbReference type="GO" id="GO:0042973">
    <property type="term" value="F:glucan endo-1,3-beta-D-glucosidase activity"/>
    <property type="evidence" value="ECO:0007669"/>
    <property type="project" value="UniProtKB-EC"/>
</dbReference>
<dbReference type="PROSITE" id="PS52008">
    <property type="entry name" value="GH81"/>
    <property type="match status" value="1"/>
</dbReference>
<protein>
    <recommendedName>
        <fullName evidence="3">glucan endo-1,3-beta-D-glucosidase</fullName>
        <ecNumber evidence="3">3.2.1.39</ecNumber>
    </recommendedName>
</protein>
<feature type="domain" description="Glycosyl hydrolase family 81 N-terminal" evidence="10">
    <location>
        <begin position="78"/>
        <end position="397"/>
    </location>
</feature>
<keyword evidence="6" id="KW-0326">Glycosidase</keyword>
<evidence type="ECO:0000256" key="4">
    <source>
        <dbReference type="ARBA" id="ARBA00022801"/>
    </source>
</evidence>
<evidence type="ECO:0000256" key="8">
    <source>
        <dbReference type="ARBA" id="ARBA00023326"/>
    </source>
</evidence>